<dbReference type="PROSITE" id="PS51278">
    <property type="entry name" value="GATASE_TYPE_2"/>
    <property type="match status" value="1"/>
</dbReference>
<keyword evidence="13" id="KW-1185">Reference proteome</keyword>
<evidence type="ECO:0000256" key="10">
    <source>
        <dbReference type="PIRSR" id="PIRSR001589-3"/>
    </source>
</evidence>
<dbReference type="CDD" id="cd00712">
    <property type="entry name" value="AsnB"/>
    <property type="match status" value="1"/>
</dbReference>
<keyword evidence="5 9" id="KW-0067">ATP-binding</keyword>
<dbReference type="GO" id="GO:0006529">
    <property type="term" value="P:asparagine biosynthetic process"/>
    <property type="evidence" value="ECO:0007669"/>
    <property type="project" value="UniProtKB-KW"/>
</dbReference>
<dbReference type="PANTHER" id="PTHR43284:SF1">
    <property type="entry name" value="ASPARAGINE SYNTHETASE"/>
    <property type="match status" value="1"/>
</dbReference>
<dbReference type="NCBIfam" id="TIGR01536">
    <property type="entry name" value="asn_synth_AEB"/>
    <property type="match status" value="1"/>
</dbReference>
<dbReference type="RefSeq" id="WP_202856410.1">
    <property type="nucleotide sequence ID" value="NZ_JAEUGD010000042.1"/>
</dbReference>
<evidence type="ECO:0000256" key="1">
    <source>
        <dbReference type="ARBA" id="ARBA00005187"/>
    </source>
</evidence>
<keyword evidence="8" id="KW-0061">Asparagine biosynthesis</keyword>
<dbReference type="SUPFAM" id="SSF56235">
    <property type="entry name" value="N-terminal nucleophile aminohydrolases (Ntn hydrolases)"/>
    <property type="match status" value="1"/>
</dbReference>
<proteinExistence type="inferred from homology"/>
<dbReference type="InterPro" id="IPR006426">
    <property type="entry name" value="Asn_synth_AEB"/>
</dbReference>
<keyword evidence="12" id="KW-0436">Ligase</keyword>
<feature type="domain" description="Glutamine amidotransferase type-2" evidence="11">
    <location>
        <begin position="2"/>
        <end position="209"/>
    </location>
</feature>
<gene>
    <name evidence="12" type="primary">asnB</name>
    <name evidence="12" type="ORF">JMN32_11130</name>
</gene>
<dbReference type="SUPFAM" id="SSF52402">
    <property type="entry name" value="Adenine nucleotide alpha hydrolases-like"/>
    <property type="match status" value="1"/>
</dbReference>
<dbReference type="Gene3D" id="3.60.20.10">
    <property type="entry name" value="Glutamine Phosphoribosylpyrophosphate, subunit 1, domain 1"/>
    <property type="match status" value="1"/>
</dbReference>
<dbReference type="InterPro" id="IPR033738">
    <property type="entry name" value="AsnB_N"/>
</dbReference>
<dbReference type="EMBL" id="JAEUGD010000042">
    <property type="protein sequence ID" value="MBL6446868.1"/>
    <property type="molecule type" value="Genomic_DNA"/>
</dbReference>
<dbReference type="InterPro" id="IPR029055">
    <property type="entry name" value="Ntn_hydrolases_N"/>
</dbReference>
<comment type="similarity">
    <text evidence="2">Belongs to the asparagine synthetase family.</text>
</comment>
<evidence type="ECO:0000256" key="3">
    <source>
        <dbReference type="ARBA" id="ARBA00012737"/>
    </source>
</evidence>
<keyword evidence="6 8" id="KW-0315">Glutamine amidotransferase</keyword>
<dbReference type="PIRSF" id="PIRSF001589">
    <property type="entry name" value="Asn_synthetase_glu-h"/>
    <property type="match status" value="1"/>
</dbReference>
<dbReference type="InterPro" id="IPR051786">
    <property type="entry name" value="ASN_synthetase/amidase"/>
</dbReference>
<dbReference type="EC" id="6.3.5.4" evidence="3"/>
<feature type="binding site" evidence="9">
    <location>
        <position position="286"/>
    </location>
    <ligand>
        <name>ATP</name>
        <dbReference type="ChEBI" id="CHEBI:30616"/>
    </ligand>
</feature>
<protein>
    <recommendedName>
        <fullName evidence="3">asparagine synthase (glutamine-hydrolyzing)</fullName>
        <ecNumber evidence="3">6.3.5.4</ecNumber>
    </recommendedName>
</protein>
<comment type="pathway">
    <text evidence="1">Amino-acid biosynthesis; L-asparagine biosynthesis; L-asparagine from L-aspartate (L-Gln route): step 1/1.</text>
</comment>
<dbReference type="InterPro" id="IPR001962">
    <property type="entry name" value="Asn_synthase"/>
</dbReference>
<evidence type="ECO:0000256" key="6">
    <source>
        <dbReference type="ARBA" id="ARBA00022962"/>
    </source>
</evidence>
<accession>A0A937KE53</accession>
<sequence>MCGIAGLYGYGLVEQQHLKRITRTLSHRGPDAEGYFIDEQVALGHRRLAIIDLEPRANQPMTYEEYTIVLNGEIYNYREVRQELKGLGYSFSSESDTEVLLKAFSKWGIDAVAKLVGMFSFAIYNSKTRELCLVRDRLGVKPLYYHYSNGRLIFGSEIKVISEHFDRSLEVDKSGLYSYLRFGYFIGETTIFAQVKKVPPGSYIRITPNNLSIQHYWCPEGFLQDKKSFKNIDSAADELEPLLIEAFKYRMVSDVPVGTFFSGGIDSSLLVAILNKHYGKIITCTIGFDKSQNNEAEYARKIAKHLGTIHHERILGFSEARDLFSSFYDVYDEPFHDTSGIPTSIVTELAKERGIKVVLSADGGDELFGGYPVYKKLSSFYNRVRSIPAIFRQTASRIVEFMGVDSSGLYYRNMGQKMGKVAELLESESAEEVYEAIISTISHKEAMKQITGELTFNKTRYNNNGLHPMERAMLWDLKYFLPDDLLVKVDRATMYHGIEGREPFLDHRVVEFALRLPLDYKIKNGDQKIILKKILARYMPPELYERPKQGFSIPLADWFAEYLDEGFQKKFSGARLAERFPMNEKVAKRSIDNYFRYRKKQQEYNTLHAFKLAGLLMWYDKHVGK</sequence>
<organism evidence="12 13">
    <name type="scientific">Fulvivirga marina</name>
    <dbReference type="NCBI Taxonomy" id="2494733"/>
    <lineage>
        <taxon>Bacteria</taxon>
        <taxon>Pseudomonadati</taxon>
        <taxon>Bacteroidota</taxon>
        <taxon>Cytophagia</taxon>
        <taxon>Cytophagales</taxon>
        <taxon>Fulvivirgaceae</taxon>
        <taxon>Fulvivirga</taxon>
    </lineage>
</organism>
<comment type="catalytic activity">
    <reaction evidence="7">
        <text>L-aspartate + L-glutamine + ATP + H2O = L-asparagine + L-glutamate + AMP + diphosphate + H(+)</text>
        <dbReference type="Rhea" id="RHEA:12228"/>
        <dbReference type="ChEBI" id="CHEBI:15377"/>
        <dbReference type="ChEBI" id="CHEBI:15378"/>
        <dbReference type="ChEBI" id="CHEBI:29985"/>
        <dbReference type="ChEBI" id="CHEBI:29991"/>
        <dbReference type="ChEBI" id="CHEBI:30616"/>
        <dbReference type="ChEBI" id="CHEBI:33019"/>
        <dbReference type="ChEBI" id="CHEBI:58048"/>
        <dbReference type="ChEBI" id="CHEBI:58359"/>
        <dbReference type="ChEBI" id="CHEBI:456215"/>
        <dbReference type="EC" id="6.3.5.4"/>
    </reaction>
</comment>
<dbReference type="AlphaFoldDB" id="A0A937KE53"/>
<keyword evidence="4 9" id="KW-0547">Nucleotide-binding</keyword>
<dbReference type="GO" id="GO:0005829">
    <property type="term" value="C:cytosol"/>
    <property type="evidence" value="ECO:0007669"/>
    <property type="project" value="TreeGrafter"/>
</dbReference>
<keyword evidence="8" id="KW-0028">Amino-acid biosynthesis</keyword>
<comment type="caution">
    <text evidence="12">The sequence shown here is derived from an EMBL/GenBank/DDBJ whole genome shotgun (WGS) entry which is preliminary data.</text>
</comment>
<dbReference type="InterPro" id="IPR017932">
    <property type="entry name" value="GATase_2_dom"/>
</dbReference>
<name>A0A937KE53_9BACT</name>
<reference evidence="12" key="1">
    <citation type="submission" date="2021-01" db="EMBL/GenBank/DDBJ databases">
        <title>Fulvivirga kasyanovii gen. nov., sp nov., a novel member of the phylum Bacteroidetes isolated from seawater in a mussel farm.</title>
        <authorList>
            <person name="Zhao L.-H."/>
            <person name="Wang Z.-J."/>
        </authorList>
    </citation>
    <scope>NUCLEOTIDE SEQUENCE</scope>
    <source>
        <strain evidence="12">29W222</strain>
    </source>
</reference>
<feature type="site" description="Important for beta-aspartyl-AMP intermediate formation" evidence="10">
    <location>
        <position position="362"/>
    </location>
</feature>
<dbReference type="PANTHER" id="PTHR43284">
    <property type="entry name" value="ASPARAGINE SYNTHETASE (GLUTAMINE-HYDROLYZING)"/>
    <property type="match status" value="1"/>
</dbReference>
<dbReference type="GO" id="GO:0005524">
    <property type="term" value="F:ATP binding"/>
    <property type="evidence" value="ECO:0007669"/>
    <property type="project" value="UniProtKB-KW"/>
</dbReference>
<evidence type="ECO:0000256" key="9">
    <source>
        <dbReference type="PIRSR" id="PIRSR001589-2"/>
    </source>
</evidence>
<dbReference type="Pfam" id="PF13522">
    <property type="entry name" value="GATase_6"/>
    <property type="match status" value="1"/>
</dbReference>
<evidence type="ECO:0000256" key="7">
    <source>
        <dbReference type="ARBA" id="ARBA00048741"/>
    </source>
</evidence>
<feature type="binding site" evidence="9">
    <location>
        <position position="96"/>
    </location>
    <ligand>
        <name>L-glutamine</name>
        <dbReference type="ChEBI" id="CHEBI:58359"/>
    </ligand>
</feature>
<evidence type="ECO:0000256" key="2">
    <source>
        <dbReference type="ARBA" id="ARBA00005752"/>
    </source>
</evidence>
<dbReference type="Proteomes" id="UP000614216">
    <property type="component" value="Unassembled WGS sequence"/>
</dbReference>
<evidence type="ECO:0000256" key="5">
    <source>
        <dbReference type="ARBA" id="ARBA00022840"/>
    </source>
</evidence>
<evidence type="ECO:0000256" key="8">
    <source>
        <dbReference type="PIRSR" id="PIRSR001589-1"/>
    </source>
</evidence>
<evidence type="ECO:0000259" key="11">
    <source>
        <dbReference type="PROSITE" id="PS51278"/>
    </source>
</evidence>
<evidence type="ECO:0000256" key="4">
    <source>
        <dbReference type="ARBA" id="ARBA00022741"/>
    </source>
</evidence>
<evidence type="ECO:0000313" key="12">
    <source>
        <dbReference type="EMBL" id="MBL6446868.1"/>
    </source>
</evidence>
<dbReference type="InterPro" id="IPR014729">
    <property type="entry name" value="Rossmann-like_a/b/a_fold"/>
</dbReference>
<dbReference type="Pfam" id="PF00733">
    <property type="entry name" value="Asn_synthase"/>
    <property type="match status" value="1"/>
</dbReference>
<feature type="active site" description="For GATase activity" evidence="8">
    <location>
        <position position="2"/>
    </location>
</feature>
<dbReference type="GO" id="GO:0004066">
    <property type="term" value="F:asparagine synthase (glutamine-hydrolyzing) activity"/>
    <property type="evidence" value="ECO:0007669"/>
    <property type="project" value="UniProtKB-EC"/>
</dbReference>
<dbReference type="CDD" id="cd01991">
    <property type="entry name" value="Asn_synthase_B_C"/>
    <property type="match status" value="1"/>
</dbReference>
<evidence type="ECO:0000313" key="13">
    <source>
        <dbReference type="Proteomes" id="UP000614216"/>
    </source>
</evidence>
<dbReference type="Gene3D" id="3.40.50.620">
    <property type="entry name" value="HUPs"/>
    <property type="match status" value="1"/>
</dbReference>